<gene>
    <name evidence="4" type="ORF">H9X81_06535</name>
</gene>
<dbReference type="EMBL" id="JACSNR010000005">
    <property type="protein sequence ID" value="MBM6923344.1"/>
    <property type="molecule type" value="Genomic_DNA"/>
</dbReference>
<dbReference type="Pfam" id="PF13412">
    <property type="entry name" value="HTH_24"/>
    <property type="match status" value="1"/>
</dbReference>
<dbReference type="PANTHER" id="PTHR10584">
    <property type="entry name" value="SUGAR KINASE"/>
    <property type="match status" value="1"/>
</dbReference>
<protein>
    <submittedName>
        <fullName evidence="4">Winged helix-turn-helix transcriptional regulator</fullName>
    </submittedName>
</protein>
<evidence type="ECO:0000256" key="1">
    <source>
        <dbReference type="ARBA" id="ARBA00022679"/>
    </source>
</evidence>
<dbReference type="CDD" id="cd01941">
    <property type="entry name" value="YeiC_kinase_like"/>
    <property type="match status" value="1"/>
</dbReference>
<comment type="caution">
    <text evidence="4">The sequence shown here is derived from an EMBL/GenBank/DDBJ whole genome shotgun (WGS) entry which is preliminary data.</text>
</comment>
<evidence type="ECO:0000313" key="5">
    <source>
        <dbReference type="Proteomes" id="UP000724149"/>
    </source>
</evidence>
<dbReference type="Proteomes" id="UP000724149">
    <property type="component" value="Unassembled WGS sequence"/>
</dbReference>
<dbReference type="InterPro" id="IPR011611">
    <property type="entry name" value="PfkB_dom"/>
</dbReference>
<dbReference type="InterPro" id="IPR029056">
    <property type="entry name" value="Ribokinase-like"/>
</dbReference>
<sequence>MITERERQLLDWIAENPLISQQELADKAGITRSSVAVHISNLMKKGFIQGKGYILQMSPYVVVVGAVNIDIAGMPFRRLVGKDSNPGTVHMSLGGVGRNIAHNLALLDVEVKFITAFGEDIHAGEIQHSCRENGIDITHSRSVSGASTSTYMFITDENGDMQLAVSDMEIYSYLTPEYIASKLDVINNASLCVIDTNLPAETIQYLCENCTVPIFADPVSTAKAVKLLPVLGKIHTIKPNMLEAALLTGIPVTDERSARKAVDILLELGVRQVFLSMGAAGVLYGNARGKKRIPNYPAEIRNTTGAGDSFMAALVMAYLSEFSTEKAARCGLAAAAICIEGENTINEKLSRQAVLDRISEN</sequence>
<keyword evidence="2" id="KW-0418">Kinase</keyword>
<organism evidence="4 5">
    <name type="scientific">Hydrogenoanaerobacterium saccharovorans</name>
    <dbReference type="NCBI Taxonomy" id="474960"/>
    <lineage>
        <taxon>Bacteria</taxon>
        <taxon>Bacillati</taxon>
        <taxon>Bacillota</taxon>
        <taxon>Clostridia</taxon>
        <taxon>Eubacteriales</taxon>
        <taxon>Oscillospiraceae</taxon>
        <taxon>Hydrogenoanaerobacterium</taxon>
    </lineage>
</organism>
<reference evidence="4 5" key="1">
    <citation type="journal article" date="2021" name="Sci. Rep.">
        <title>The distribution of antibiotic resistance genes in chicken gut microbiota commensals.</title>
        <authorList>
            <person name="Juricova H."/>
            <person name="Matiasovicova J."/>
            <person name="Kubasova T."/>
            <person name="Cejkova D."/>
            <person name="Rychlik I."/>
        </authorList>
    </citation>
    <scope>NUCLEOTIDE SEQUENCE [LARGE SCALE GENOMIC DNA]</scope>
    <source>
        <strain evidence="4 5">An564</strain>
    </source>
</reference>
<name>A0ABS2GNS0_9FIRM</name>
<evidence type="ECO:0000259" key="3">
    <source>
        <dbReference type="Pfam" id="PF00294"/>
    </source>
</evidence>
<dbReference type="SUPFAM" id="SSF46785">
    <property type="entry name" value="Winged helix' DNA-binding domain"/>
    <property type="match status" value="1"/>
</dbReference>
<dbReference type="InterPro" id="IPR002173">
    <property type="entry name" value="Carboh/pur_kinase_PfkB_CS"/>
</dbReference>
<evidence type="ECO:0000313" key="4">
    <source>
        <dbReference type="EMBL" id="MBM6923344.1"/>
    </source>
</evidence>
<keyword evidence="1" id="KW-0808">Transferase</keyword>
<proteinExistence type="predicted"/>
<dbReference type="Gene3D" id="3.40.1190.20">
    <property type="match status" value="1"/>
</dbReference>
<dbReference type="PROSITE" id="PS00584">
    <property type="entry name" value="PFKB_KINASES_2"/>
    <property type="match status" value="1"/>
</dbReference>
<dbReference type="InterPro" id="IPR036388">
    <property type="entry name" value="WH-like_DNA-bd_sf"/>
</dbReference>
<feature type="domain" description="Carbohydrate kinase PfkB" evidence="3">
    <location>
        <begin position="60"/>
        <end position="346"/>
    </location>
</feature>
<dbReference type="Pfam" id="PF00294">
    <property type="entry name" value="PfkB"/>
    <property type="match status" value="1"/>
</dbReference>
<dbReference type="PANTHER" id="PTHR10584:SF166">
    <property type="entry name" value="RIBOKINASE"/>
    <property type="match status" value="1"/>
</dbReference>
<dbReference type="SUPFAM" id="SSF53613">
    <property type="entry name" value="Ribokinase-like"/>
    <property type="match status" value="1"/>
</dbReference>
<accession>A0ABS2GNS0</accession>
<dbReference type="Gene3D" id="1.10.10.10">
    <property type="entry name" value="Winged helix-like DNA-binding domain superfamily/Winged helix DNA-binding domain"/>
    <property type="match status" value="1"/>
</dbReference>
<evidence type="ECO:0000256" key="2">
    <source>
        <dbReference type="ARBA" id="ARBA00022777"/>
    </source>
</evidence>
<dbReference type="InterPro" id="IPR036390">
    <property type="entry name" value="WH_DNA-bd_sf"/>
</dbReference>
<keyword evidence="5" id="KW-1185">Reference proteome</keyword>
<dbReference type="RefSeq" id="WP_191392752.1">
    <property type="nucleotide sequence ID" value="NZ_JACSNR010000005.1"/>
</dbReference>